<dbReference type="GeneID" id="25032121"/>
<keyword evidence="3" id="KW-1185">Reference proteome</keyword>
<dbReference type="AlphaFoldDB" id="S9Q2K1"/>
<dbReference type="eggNOG" id="ENOG502S2WW">
    <property type="taxonomic scope" value="Eukaryota"/>
</dbReference>
<dbReference type="PANTHER" id="PTHR40638">
    <property type="entry name" value="UPF0591 MEMBRANE PROTEIN C15E1.02C"/>
    <property type="match status" value="1"/>
</dbReference>
<dbReference type="EMBL" id="KE503206">
    <property type="protein sequence ID" value="EPX73933.1"/>
    <property type="molecule type" value="Genomic_DNA"/>
</dbReference>
<dbReference type="Proteomes" id="UP000016088">
    <property type="component" value="Unassembled WGS sequence"/>
</dbReference>
<accession>S9Q2K1</accession>
<protein>
    <submittedName>
        <fullName evidence="2">DUF1761 family protein</fullName>
    </submittedName>
</protein>
<proteinExistence type="predicted"/>
<keyword evidence="1" id="KW-0812">Transmembrane</keyword>
<dbReference type="PANTHER" id="PTHR40638:SF1">
    <property type="entry name" value="UPF0591 MEMBRANE PROTEIN C15E1.02C"/>
    <property type="match status" value="1"/>
</dbReference>
<dbReference type="Pfam" id="PF08570">
    <property type="entry name" value="DUF1761"/>
    <property type="match status" value="1"/>
</dbReference>
<evidence type="ECO:0000256" key="1">
    <source>
        <dbReference type="SAM" id="Phobius"/>
    </source>
</evidence>
<gene>
    <name evidence="2" type="ORF">SOCG_03149</name>
</gene>
<dbReference type="OrthoDB" id="783096at2759"/>
<organism evidence="2 3">
    <name type="scientific">Schizosaccharomyces octosporus (strain yFS286)</name>
    <name type="common">Fission yeast</name>
    <name type="synonym">Octosporomyces octosporus</name>
    <dbReference type="NCBI Taxonomy" id="483514"/>
    <lineage>
        <taxon>Eukaryota</taxon>
        <taxon>Fungi</taxon>
        <taxon>Dikarya</taxon>
        <taxon>Ascomycota</taxon>
        <taxon>Taphrinomycotina</taxon>
        <taxon>Schizosaccharomycetes</taxon>
        <taxon>Schizosaccharomycetales</taxon>
        <taxon>Schizosaccharomycetaceae</taxon>
        <taxon>Schizosaccharomyces</taxon>
    </lineage>
</organism>
<dbReference type="OMA" id="LNWWGTR"/>
<reference evidence="2 3" key="1">
    <citation type="journal article" date="2011" name="Science">
        <title>Comparative functional genomics of the fission yeasts.</title>
        <authorList>
            <person name="Rhind N."/>
            <person name="Chen Z."/>
            <person name="Yassour M."/>
            <person name="Thompson D.A."/>
            <person name="Haas B.J."/>
            <person name="Habib N."/>
            <person name="Wapinski I."/>
            <person name="Roy S."/>
            <person name="Lin M.F."/>
            <person name="Heiman D.I."/>
            <person name="Young S.K."/>
            <person name="Furuya K."/>
            <person name="Guo Y."/>
            <person name="Pidoux A."/>
            <person name="Chen H.M."/>
            <person name="Robbertse B."/>
            <person name="Goldberg J.M."/>
            <person name="Aoki K."/>
            <person name="Bayne E.H."/>
            <person name="Berlin A.M."/>
            <person name="Desjardins C.A."/>
            <person name="Dobbs E."/>
            <person name="Dukaj L."/>
            <person name="Fan L."/>
            <person name="FitzGerald M.G."/>
            <person name="French C."/>
            <person name="Gujja S."/>
            <person name="Hansen K."/>
            <person name="Keifenheim D."/>
            <person name="Levin J.Z."/>
            <person name="Mosher R.A."/>
            <person name="Mueller C.A."/>
            <person name="Pfiffner J."/>
            <person name="Priest M."/>
            <person name="Russ C."/>
            <person name="Smialowska A."/>
            <person name="Swoboda P."/>
            <person name="Sykes S.M."/>
            <person name="Vaughn M."/>
            <person name="Vengrova S."/>
            <person name="Yoder R."/>
            <person name="Zeng Q."/>
            <person name="Allshire R."/>
            <person name="Baulcombe D."/>
            <person name="Birren B.W."/>
            <person name="Brown W."/>
            <person name="Ekwall K."/>
            <person name="Kellis M."/>
            <person name="Leatherwood J."/>
            <person name="Levin H."/>
            <person name="Margalit H."/>
            <person name="Martienssen R."/>
            <person name="Nieduszynski C.A."/>
            <person name="Spatafora J.W."/>
            <person name="Friedman N."/>
            <person name="Dalgaard J.Z."/>
            <person name="Baumann P."/>
            <person name="Niki H."/>
            <person name="Regev A."/>
            <person name="Nusbaum C."/>
        </authorList>
    </citation>
    <scope>NUCLEOTIDE SEQUENCE [LARGE SCALE GENOMIC DNA]</scope>
    <source>
        <strain evidence="3">yFS286</strain>
    </source>
</reference>
<evidence type="ECO:0000313" key="2">
    <source>
        <dbReference type="EMBL" id="EPX73933.1"/>
    </source>
</evidence>
<evidence type="ECO:0000313" key="3">
    <source>
        <dbReference type="Proteomes" id="UP000016088"/>
    </source>
</evidence>
<dbReference type="VEuPathDB" id="FungiDB:SOCG_03149"/>
<feature type="transmembrane region" description="Helical" evidence="1">
    <location>
        <begin position="15"/>
        <end position="34"/>
    </location>
</feature>
<keyword evidence="1" id="KW-0472">Membrane</keyword>
<name>S9Q2K1_SCHOY</name>
<sequence>MSLVYSLVPYVRPSAIVLGVAFDHAASFLVYGPLMGDLWKKAMSPAPLHTQTSTSSPAKKAVTTYTSNILSTCIQTYSIAALLQLTGTISMKGAFYVGLYVFGASGLPDVVDYIFTEKRGCSYTLVKTVSSFVKSVGMSMVLLGYGIRQNEV</sequence>
<keyword evidence="1" id="KW-1133">Transmembrane helix</keyword>
<dbReference type="InterPro" id="IPR013879">
    <property type="entry name" value="DUF1761"/>
</dbReference>
<dbReference type="RefSeq" id="XP_013017091.1">
    <property type="nucleotide sequence ID" value="XM_013161637.1"/>
</dbReference>
<dbReference type="HOGENOM" id="CLU_123426_0_0_1"/>